<dbReference type="Gene3D" id="1.10.246.40">
    <property type="entry name" value="Tn5 transposase, domain 1"/>
    <property type="match status" value="1"/>
</dbReference>
<keyword evidence="4" id="KW-1185">Reference proteome</keyword>
<dbReference type="InterPro" id="IPR047768">
    <property type="entry name" value="Tn5p-like"/>
</dbReference>
<dbReference type="InterPro" id="IPR038215">
    <property type="entry name" value="TN5-like_N_sf"/>
</dbReference>
<reference evidence="3 4" key="1">
    <citation type="submission" date="2020-04" db="EMBL/GenBank/DDBJ databases">
        <authorList>
            <person name="De Canck E."/>
        </authorList>
    </citation>
    <scope>NUCLEOTIDE SEQUENCE [LARGE SCALE GENOMIC DNA]</scope>
    <source>
        <strain evidence="3 4">LMG 29542</strain>
    </source>
</reference>
<dbReference type="Gene3D" id="3.90.350.10">
    <property type="entry name" value="Transposase Inhibitor Protein From Tn5, Chain A, domain 1"/>
    <property type="match status" value="1"/>
</dbReference>
<sequence length="366" mass="40871">MERLAARPTAGVPQACRGWGETMAAYRFFDNGEVEWSAILEPHWRQTEQRMAAQSVVLCLQDTTKLDFNGRQAAGLAPLSYGMHLHPTYAVTPERVPLGVLDAWLRARASRDAQDKRGSLKESLRWIEGYERVAETASSRPHMRLVHVANREAGMLALKVRAQELGTPADCLIRSTHDRALPEGAKLWAATTEGAPLGEIAFTMSSRHGVKARQVRQHVWLRRIELPPGVGQSVAATCVVAREFDVPRGVKPIEWRMLTNREATTLLEAIELIDWYRARWEIEILFNVLKNGCRAEALQPGAIERLERALALFLVVAWRIAHLMHMGRSCPDLDAGPLFDVDEIRGVYLLTDIGSRPSAGSTRCCA</sequence>
<dbReference type="Pfam" id="PF02281">
    <property type="entry name" value="Dimer_Tnp_Tn5"/>
    <property type="match status" value="1"/>
</dbReference>
<dbReference type="Pfam" id="PF14706">
    <property type="entry name" value="Tnp_DNA_bind"/>
    <property type="match status" value="1"/>
</dbReference>
<dbReference type="NCBIfam" id="NF033590">
    <property type="entry name" value="transpos_IS4_3"/>
    <property type="match status" value="1"/>
</dbReference>
<protein>
    <submittedName>
        <fullName evidence="3">IS4 family transposase ISAzo5</fullName>
    </submittedName>
</protein>
<proteinExistence type="predicted"/>
<evidence type="ECO:0000259" key="1">
    <source>
        <dbReference type="Pfam" id="PF02281"/>
    </source>
</evidence>
<dbReference type="PANTHER" id="PTHR37319:SF1">
    <property type="entry name" value="TRANSPOSASE TN5 DIMERISATION DOMAIN-CONTAINING PROTEIN"/>
    <property type="match status" value="1"/>
</dbReference>
<dbReference type="AlphaFoldDB" id="A0A6J5F4W9"/>
<evidence type="ECO:0000313" key="3">
    <source>
        <dbReference type="EMBL" id="CAB3773839.1"/>
    </source>
</evidence>
<evidence type="ECO:0000313" key="4">
    <source>
        <dbReference type="Proteomes" id="UP000494363"/>
    </source>
</evidence>
<dbReference type="Proteomes" id="UP000494363">
    <property type="component" value="Unassembled WGS sequence"/>
</dbReference>
<dbReference type="InterPro" id="IPR012337">
    <property type="entry name" value="RNaseH-like_sf"/>
</dbReference>
<dbReference type="InterPro" id="IPR003201">
    <property type="entry name" value="Transposase_Tn5"/>
</dbReference>
<organism evidence="3 4">
    <name type="scientific">Paraburkholderia humisilvae</name>
    <dbReference type="NCBI Taxonomy" id="627669"/>
    <lineage>
        <taxon>Bacteria</taxon>
        <taxon>Pseudomonadati</taxon>
        <taxon>Pseudomonadota</taxon>
        <taxon>Betaproteobacteria</taxon>
        <taxon>Burkholderiales</taxon>
        <taxon>Burkholderiaceae</taxon>
        <taxon>Paraburkholderia</taxon>
    </lineage>
</organism>
<name>A0A6J5F4W9_9BURK</name>
<dbReference type="EMBL" id="CADIKH010000088">
    <property type="protein sequence ID" value="CAB3773839.1"/>
    <property type="molecule type" value="Genomic_DNA"/>
</dbReference>
<evidence type="ECO:0000259" key="2">
    <source>
        <dbReference type="Pfam" id="PF14706"/>
    </source>
</evidence>
<dbReference type="PANTHER" id="PTHR37319">
    <property type="entry name" value="TRANSPOSASE"/>
    <property type="match status" value="1"/>
</dbReference>
<feature type="domain" description="Transposase Tn5 dimerisation" evidence="1">
    <location>
        <begin position="315"/>
        <end position="351"/>
    </location>
</feature>
<dbReference type="InterPro" id="IPR014735">
    <property type="entry name" value="Transposase_Tn5-like_N"/>
</dbReference>
<feature type="domain" description="Transposase Tn5-like N-terminal" evidence="2">
    <location>
        <begin position="2"/>
        <end position="34"/>
    </location>
</feature>
<dbReference type="InterPro" id="IPR054836">
    <property type="entry name" value="Tn5_transposase"/>
</dbReference>
<accession>A0A6J5F4W9</accession>
<dbReference type="SUPFAM" id="SSF53098">
    <property type="entry name" value="Ribonuclease H-like"/>
    <property type="match status" value="1"/>
</dbReference>
<gene>
    <name evidence="3" type="ORF">LMG29542_07463</name>
</gene>